<feature type="domain" description="Protein kinase" evidence="2">
    <location>
        <begin position="194"/>
        <end position="242"/>
    </location>
</feature>
<evidence type="ECO:0008006" key="5">
    <source>
        <dbReference type="Google" id="ProtNLM"/>
    </source>
</evidence>
<accession>X0T9K7</accession>
<dbReference type="PROSITE" id="PS50011">
    <property type="entry name" value="PROTEIN_KINASE_DOM"/>
    <property type="match status" value="1"/>
</dbReference>
<dbReference type="InterPro" id="IPR000719">
    <property type="entry name" value="Prot_kinase_dom"/>
</dbReference>
<evidence type="ECO:0000259" key="2">
    <source>
        <dbReference type="PROSITE" id="PS50011"/>
    </source>
</evidence>
<dbReference type="PROSITE" id="PS50125">
    <property type="entry name" value="GUANYLATE_CYCLASE_2"/>
    <property type="match status" value="1"/>
</dbReference>
<dbReference type="GO" id="GO:0006171">
    <property type="term" value="P:cAMP biosynthetic process"/>
    <property type="evidence" value="ECO:0007669"/>
    <property type="project" value="TreeGrafter"/>
</dbReference>
<dbReference type="CDD" id="cd07302">
    <property type="entry name" value="CHD"/>
    <property type="match status" value="1"/>
</dbReference>
<dbReference type="InterPro" id="IPR017441">
    <property type="entry name" value="Protein_kinase_ATP_BS"/>
</dbReference>
<evidence type="ECO:0000313" key="4">
    <source>
        <dbReference type="EMBL" id="GAF72765.1"/>
    </source>
</evidence>
<dbReference type="GO" id="GO:0004672">
    <property type="term" value="F:protein kinase activity"/>
    <property type="evidence" value="ECO:0007669"/>
    <property type="project" value="InterPro"/>
</dbReference>
<proteinExistence type="predicted"/>
<feature type="domain" description="Guanylate cyclase" evidence="3">
    <location>
        <begin position="10"/>
        <end position="117"/>
    </location>
</feature>
<dbReference type="GO" id="GO:0035556">
    <property type="term" value="P:intracellular signal transduction"/>
    <property type="evidence" value="ECO:0007669"/>
    <property type="project" value="InterPro"/>
</dbReference>
<sequence length="242" mass="26940">MKEGKRKLAAIMFTDIVGYTALMAKDERKALSILKKNRDLHKSLIERFNGEYLKEMGDGTLCSFDSAVDAVNCSLEIQNSLKDEPELTLRIGIHIGDVLFSEGDVFGDGVNVASRIEPLAEPGGVTVSDRVYDDIRNKPYIEAVFLGEKEFKNVDRPIKVYALTGGILPMTTVERTAATDIRAEIKAGETFSHYKIIEKLGEGGMGVVYMAEDTKLKRTVALKFLRPEILGSEEQKTRFINE</sequence>
<dbReference type="AlphaFoldDB" id="X0T9K7"/>
<dbReference type="SMART" id="SM00044">
    <property type="entry name" value="CYCc"/>
    <property type="match status" value="1"/>
</dbReference>
<dbReference type="PANTHER" id="PTHR43081">
    <property type="entry name" value="ADENYLATE CYCLASE, TERMINAL-DIFFERENTIATION SPECIFIC-RELATED"/>
    <property type="match status" value="1"/>
</dbReference>
<name>X0T9K7_9ZZZZ</name>
<dbReference type="EMBL" id="BARS01004084">
    <property type="protein sequence ID" value="GAF72765.1"/>
    <property type="molecule type" value="Genomic_DNA"/>
</dbReference>
<dbReference type="GO" id="GO:0005524">
    <property type="term" value="F:ATP binding"/>
    <property type="evidence" value="ECO:0007669"/>
    <property type="project" value="InterPro"/>
</dbReference>
<comment type="caution">
    <text evidence="4">The sequence shown here is derived from an EMBL/GenBank/DDBJ whole genome shotgun (WGS) entry which is preliminary data.</text>
</comment>
<dbReference type="Gene3D" id="3.30.200.20">
    <property type="entry name" value="Phosphorylase Kinase, domain 1"/>
    <property type="match status" value="1"/>
</dbReference>
<dbReference type="InterPro" id="IPR011009">
    <property type="entry name" value="Kinase-like_dom_sf"/>
</dbReference>
<dbReference type="InterPro" id="IPR050697">
    <property type="entry name" value="Adenylyl/Guanylyl_Cyclase_3/4"/>
</dbReference>
<gene>
    <name evidence="4" type="ORF">S01H1_07959</name>
</gene>
<dbReference type="SUPFAM" id="SSF55073">
    <property type="entry name" value="Nucleotide cyclase"/>
    <property type="match status" value="1"/>
</dbReference>
<dbReference type="SUPFAM" id="SSF56112">
    <property type="entry name" value="Protein kinase-like (PK-like)"/>
    <property type="match status" value="1"/>
</dbReference>
<evidence type="ECO:0000259" key="3">
    <source>
        <dbReference type="PROSITE" id="PS50125"/>
    </source>
</evidence>
<dbReference type="InterPro" id="IPR001054">
    <property type="entry name" value="A/G_cyclase"/>
</dbReference>
<comment type="subcellular location">
    <subcellularLocation>
        <location evidence="1">Membrane</location>
        <topology evidence="1">Single-pass membrane protein</topology>
    </subcellularLocation>
</comment>
<protein>
    <recommendedName>
        <fullName evidence="5">Guanylate cyclase domain-containing protein</fullName>
    </recommendedName>
</protein>
<dbReference type="Pfam" id="PF00211">
    <property type="entry name" value="Guanylate_cyc"/>
    <property type="match status" value="1"/>
</dbReference>
<dbReference type="GO" id="GO:0016020">
    <property type="term" value="C:membrane"/>
    <property type="evidence" value="ECO:0007669"/>
    <property type="project" value="UniProtKB-SubCell"/>
</dbReference>
<organism evidence="4">
    <name type="scientific">marine sediment metagenome</name>
    <dbReference type="NCBI Taxonomy" id="412755"/>
    <lineage>
        <taxon>unclassified sequences</taxon>
        <taxon>metagenomes</taxon>
        <taxon>ecological metagenomes</taxon>
    </lineage>
</organism>
<dbReference type="PANTHER" id="PTHR43081:SF19">
    <property type="entry name" value="PH-SENSITIVE ADENYLATE CYCLASE RV1264"/>
    <property type="match status" value="1"/>
</dbReference>
<dbReference type="Gene3D" id="3.30.70.1230">
    <property type="entry name" value="Nucleotide cyclase"/>
    <property type="match status" value="1"/>
</dbReference>
<dbReference type="PROSITE" id="PS00107">
    <property type="entry name" value="PROTEIN_KINASE_ATP"/>
    <property type="match status" value="1"/>
</dbReference>
<reference evidence="4" key="1">
    <citation type="journal article" date="2014" name="Front. Microbiol.">
        <title>High frequency of phylogenetically diverse reductive dehalogenase-homologous genes in deep subseafloor sedimentary metagenomes.</title>
        <authorList>
            <person name="Kawai M."/>
            <person name="Futagami T."/>
            <person name="Toyoda A."/>
            <person name="Takaki Y."/>
            <person name="Nishi S."/>
            <person name="Hori S."/>
            <person name="Arai W."/>
            <person name="Tsubouchi T."/>
            <person name="Morono Y."/>
            <person name="Uchiyama I."/>
            <person name="Ito T."/>
            <person name="Fujiyama A."/>
            <person name="Inagaki F."/>
            <person name="Takami H."/>
        </authorList>
    </citation>
    <scope>NUCLEOTIDE SEQUENCE</scope>
    <source>
        <strain evidence="4">Expedition CK06-06</strain>
    </source>
</reference>
<evidence type="ECO:0000256" key="1">
    <source>
        <dbReference type="ARBA" id="ARBA00004167"/>
    </source>
</evidence>
<feature type="non-terminal residue" evidence="4">
    <location>
        <position position="242"/>
    </location>
</feature>
<dbReference type="InterPro" id="IPR029787">
    <property type="entry name" value="Nucleotide_cyclase"/>
</dbReference>